<comment type="caution">
    <text evidence="2">The sequence shown here is derived from an EMBL/GenBank/DDBJ whole genome shotgun (WGS) entry which is preliminary data.</text>
</comment>
<accession>X1VA60</accession>
<sequence length="73" mass="8301">MMSLFEKTMEKLNEEGRRNEQLYKESLKGNQRATKEIQEKGANALATFLLYVFATILIIGFVGAIILMVLVSF</sequence>
<keyword evidence="1" id="KW-1133">Transmembrane helix</keyword>
<name>X1VA60_9ZZZZ</name>
<proteinExistence type="predicted"/>
<organism evidence="2">
    <name type="scientific">marine sediment metagenome</name>
    <dbReference type="NCBI Taxonomy" id="412755"/>
    <lineage>
        <taxon>unclassified sequences</taxon>
        <taxon>metagenomes</taxon>
        <taxon>ecological metagenomes</taxon>
    </lineage>
</organism>
<keyword evidence="1" id="KW-0812">Transmembrane</keyword>
<evidence type="ECO:0000256" key="1">
    <source>
        <dbReference type="SAM" id="Phobius"/>
    </source>
</evidence>
<dbReference type="AlphaFoldDB" id="X1VA60"/>
<dbReference type="EMBL" id="BARW01033462">
    <property type="protein sequence ID" value="GAJ10041.1"/>
    <property type="molecule type" value="Genomic_DNA"/>
</dbReference>
<evidence type="ECO:0000313" key="2">
    <source>
        <dbReference type="EMBL" id="GAJ10041.1"/>
    </source>
</evidence>
<reference evidence="2" key="1">
    <citation type="journal article" date="2014" name="Front. Microbiol.">
        <title>High frequency of phylogenetically diverse reductive dehalogenase-homologous genes in deep subseafloor sedimentary metagenomes.</title>
        <authorList>
            <person name="Kawai M."/>
            <person name="Futagami T."/>
            <person name="Toyoda A."/>
            <person name="Takaki Y."/>
            <person name="Nishi S."/>
            <person name="Hori S."/>
            <person name="Arai W."/>
            <person name="Tsubouchi T."/>
            <person name="Morono Y."/>
            <person name="Uchiyama I."/>
            <person name="Ito T."/>
            <person name="Fujiyama A."/>
            <person name="Inagaki F."/>
            <person name="Takami H."/>
        </authorList>
    </citation>
    <scope>NUCLEOTIDE SEQUENCE</scope>
    <source>
        <strain evidence="2">Expedition CK06-06</strain>
    </source>
</reference>
<protein>
    <submittedName>
        <fullName evidence="2">Uncharacterized protein</fullName>
    </submittedName>
</protein>
<feature type="transmembrane region" description="Helical" evidence="1">
    <location>
        <begin position="48"/>
        <end position="71"/>
    </location>
</feature>
<keyword evidence="1" id="KW-0472">Membrane</keyword>
<gene>
    <name evidence="2" type="ORF">S12H4_52702</name>
</gene>